<dbReference type="eggNOG" id="arCOG10979">
    <property type="taxonomic scope" value="Archaea"/>
</dbReference>
<accession>A0A0A7GF33</accession>
<name>A0A0A7GF33_GEOAI</name>
<dbReference type="GeneID" id="24797988"/>
<protein>
    <submittedName>
        <fullName evidence="1">Uncharacterized protein</fullName>
    </submittedName>
</protein>
<dbReference type="KEGG" id="gac:GACE_1404"/>
<dbReference type="STRING" id="565033.GACE_1404"/>
<evidence type="ECO:0000313" key="2">
    <source>
        <dbReference type="Proteomes" id="UP000030624"/>
    </source>
</evidence>
<proteinExistence type="predicted"/>
<sequence>MEFEEEIREIFDEDFVKRAVKLKKTGNIFNPVFYILFTRLVEMSSLINDIVLPNRAEIEEMFRTRVEFLQLDMKTINEVLRRVWIFEIKRDEEYKFSKGIEDLMYIVYRMKDIQKKIDDVLLKHVSKWKKEDILELYFILVKVLLELEERTVDIASKEARTAWLTWLMENMGINGNRVSEVYEYLSKTRNPLAVIRLAESGDYSEIQDFEALLKDLDESTRNILLNGMKVVFRDIT</sequence>
<dbReference type="Proteomes" id="UP000030624">
    <property type="component" value="Chromosome"/>
</dbReference>
<organism evidence="1 2">
    <name type="scientific">Geoglobus acetivorans</name>
    <dbReference type="NCBI Taxonomy" id="565033"/>
    <lineage>
        <taxon>Archaea</taxon>
        <taxon>Methanobacteriati</taxon>
        <taxon>Methanobacteriota</taxon>
        <taxon>Archaeoglobi</taxon>
        <taxon>Archaeoglobales</taxon>
        <taxon>Archaeoglobaceae</taxon>
        <taxon>Geoglobus</taxon>
    </lineage>
</organism>
<dbReference type="HOGENOM" id="CLU_1173341_0_0_2"/>
<dbReference type="AlphaFoldDB" id="A0A0A7GF33"/>
<evidence type="ECO:0000313" key="1">
    <source>
        <dbReference type="EMBL" id="AIY90443.1"/>
    </source>
</evidence>
<reference evidence="1 2" key="1">
    <citation type="journal article" date="2015" name="Appl. Environ. Microbiol.">
        <title>The Geoglobus acetivorans genome: Fe(III) reduction, acetate utilization, autotrophic growth, and degradation of aromatic compounds in a hyperthermophilic archaeon.</title>
        <authorList>
            <person name="Mardanov A.V."/>
            <person name="Slododkina G.B."/>
            <person name="Slobodkin A.I."/>
            <person name="Beletsky A.V."/>
            <person name="Gavrilov S.N."/>
            <person name="Kublanov I.V."/>
            <person name="Bonch-Osmolovskaya E.A."/>
            <person name="Skryabin K.G."/>
            <person name="Ravin N.V."/>
        </authorList>
    </citation>
    <scope>NUCLEOTIDE SEQUENCE [LARGE SCALE GENOMIC DNA]</scope>
    <source>
        <strain evidence="1 2">SBH6</strain>
    </source>
</reference>
<dbReference type="RefSeq" id="WP_048092247.1">
    <property type="nucleotide sequence ID" value="NZ_CP009552.1"/>
</dbReference>
<gene>
    <name evidence="1" type="ORF">GACE_1404</name>
</gene>
<dbReference type="EMBL" id="CP009552">
    <property type="protein sequence ID" value="AIY90443.1"/>
    <property type="molecule type" value="Genomic_DNA"/>
</dbReference>